<sequence length="537" mass="56095">MNATDRADDASGRTARSADGPAVYGAVGPVDDRAGANGPVRTAASPARRADPAAAERADAAEAAGSPGAARTAATVGIGPDLARRADAIVAERLRAAAAVESLPGPATGATAVEIAASLSAGSPHAERFTAEIAAAVRGTALALEAARPHPTDLWAAAGAAHPDPSVWFEQAVLLGHPTHPLARSRGELTDDEIRSYAPEHRARFALGEYAFDTVRRNGADLRRHRPAEGSEAPGVPVHPWQARRCGLDAPVRVHAGAAPLMSLRTVSLGDTHLKTAVDLQLTSAVRHVSPASMHNGPRIAQLLAPEARRCGITLVPEAAVSAVTADGERDRRLAAIVRPAPHTLGHPRAVPIAALAEPCPSDGRPIAVALTGNDPEAWWAEFARVALAPLRLFAATGVALEAHGQNTLASFTGDRPVSLVYRDFGGVRVPAQDRWAEVRGDLVQADPEARLTKLLAALFPTTLTAIVAALAAWSDTDPGKWWSTVAGAIRDLDLDPWIADAVLRRPWPIKATTAMRLAAKPTQDIWARVENPVAAA</sequence>
<dbReference type="PANTHER" id="PTHR34384:SF5">
    <property type="entry name" value="L-2,3-DIAMINOPROPANOATE--CITRATE LIGASE"/>
    <property type="match status" value="1"/>
</dbReference>
<evidence type="ECO:0000313" key="7">
    <source>
        <dbReference type="Proteomes" id="UP001171902"/>
    </source>
</evidence>
<dbReference type="EMBL" id="JAUEMJ010000014">
    <property type="protein sequence ID" value="MDN3243516.1"/>
    <property type="molecule type" value="Genomic_DNA"/>
</dbReference>
<feature type="region of interest" description="Disordered" evidence="3">
    <location>
        <begin position="1"/>
        <end position="73"/>
    </location>
</feature>
<organism evidence="6 7">
    <name type="scientific">Glycomyces tritici</name>
    <dbReference type="NCBI Taxonomy" id="2665176"/>
    <lineage>
        <taxon>Bacteria</taxon>
        <taxon>Bacillati</taxon>
        <taxon>Actinomycetota</taxon>
        <taxon>Actinomycetes</taxon>
        <taxon>Glycomycetales</taxon>
        <taxon>Glycomycetaceae</taxon>
        <taxon>Glycomyces</taxon>
    </lineage>
</organism>
<evidence type="ECO:0000256" key="1">
    <source>
        <dbReference type="ARBA" id="ARBA00004924"/>
    </source>
</evidence>
<feature type="compositionally biased region" description="Basic and acidic residues" evidence="3">
    <location>
        <begin position="48"/>
        <end position="60"/>
    </location>
</feature>
<keyword evidence="7" id="KW-1185">Reference proteome</keyword>
<protein>
    <submittedName>
        <fullName evidence="6">IucA/IucC family protein</fullName>
    </submittedName>
</protein>
<reference evidence="6" key="1">
    <citation type="submission" date="2023-06" db="EMBL/GenBank/DDBJ databases">
        <title>Gycomyces niveus sp.nov., a novel actinomycete isolated from soil in Shouguang.</title>
        <authorList>
            <person name="Yang X."/>
            <person name="Zhao J."/>
        </authorList>
    </citation>
    <scope>NUCLEOTIDE SEQUENCE</scope>
    <source>
        <strain evidence="6">NEAU C2</strain>
    </source>
</reference>
<feature type="domain" description="Aerobactin siderophore biosynthesis IucA/IucC N-terminal" evidence="4">
    <location>
        <begin position="169"/>
        <end position="357"/>
    </location>
</feature>
<proteinExistence type="inferred from homology"/>
<evidence type="ECO:0000259" key="5">
    <source>
        <dbReference type="Pfam" id="PF06276"/>
    </source>
</evidence>
<feature type="compositionally biased region" description="Low complexity" evidence="3">
    <location>
        <begin position="61"/>
        <end position="73"/>
    </location>
</feature>
<feature type="domain" description="Aerobactin siderophore biosynthesis IucA/IucC-like C-terminal" evidence="5">
    <location>
        <begin position="377"/>
        <end position="494"/>
    </location>
</feature>
<dbReference type="InterPro" id="IPR007310">
    <property type="entry name" value="Aerobactin_biosyn_IucA/IucC_N"/>
</dbReference>
<evidence type="ECO:0000259" key="4">
    <source>
        <dbReference type="Pfam" id="PF04183"/>
    </source>
</evidence>
<comment type="pathway">
    <text evidence="1">Siderophore biosynthesis.</text>
</comment>
<evidence type="ECO:0000256" key="3">
    <source>
        <dbReference type="SAM" id="MobiDB-lite"/>
    </source>
</evidence>
<feature type="compositionally biased region" description="Basic and acidic residues" evidence="3">
    <location>
        <begin position="1"/>
        <end position="11"/>
    </location>
</feature>
<dbReference type="Gene3D" id="1.10.510.40">
    <property type="match status" value="1"/>
</dbReference>
<gene>
    <name evidence="6" type="ORF">QWI33_27635</name>
</gene>
<dbReference type="Pfam" id="PF06276">
    <property type="entry name" value="FhuF"/>
    <property type="match status" value="1"/>
</dbReference>
<comment type="similarity">
    <text evidence="2">Belongs to the IucA/IucC family.</text>
</comment>
<comment type="caution">
    <text evidence="6">The sequence shown here is derived from an EMBL/GenBank/DDBJ whole genome shotgun (WGS) entry which is preliminary data.</text>
</comment>
<evidence type="ECO:0000313" key="6">
    <source>
        <dbReference type="EMBL" id="MDN3243516.1"/>
    </source>
</evidence>
<dbReference type="PANTHER" id="PTHR34384">
    <property type="entry name" value="L-2,3-DIAMINOPROPANOATE--CITRATE LIGASE"/>
    <property type="match status" value="1"/>
</dbReference>
<dbReference type="RefSeq" id="WP_289959919.1">
    <property type="nucleotide sequence ID" value="NZ_JAUEMJ010000014.1"/>
</dbReference>
<dbReference type="Proteomes" id="UP001171902">
    <property type="component" value="Unassembled WGS sequence"/>
</dbReference>
<name>A0ABT7YXZ2_9ACTN</name>
<evidence type="ECO:0000256" key="2">
    <source>
        <dbReference type="ARBA" id="ARBA00007832"/>
    </source>
</evidence>
<accession>A0ABT7YXZ2</accession>
<dbReference type="Pfam" id="PF04183">
    <property type="entry name" value="IucA_IucC"/>
    <property type="match status" value="1"/>
</dbReference>
<dbReference type="InterPro" id="IPR022770">
    <property type="entry name" value="IucA/IucC-like_C"/>
</dbReference>
<dbReference type="InterPro" id="IPR037455">
    <property type="entry name" value="LucA/IucC-like"/>
</dbReference>